<evidence type="ECO:0000256" key="7">
    <source>
        <dbReference type="PROSITE-ProRule" id="PRU00333"/>
    </source>
</evidence>
<dbReference type="SUPFAM" id="SSF82282">
    <property type="entry name" value="Homocysteine S-methyltransferase"/>
    <property type="match status" value="1"/>
</dbReference>
<keyword evidence="7" id="KW-0862">Zinc</keyword>
<dbReference type="GO" id="GO:0046872">
    <property type="term" value="F:metal ion binding"/>
    <property type="evidence" value="ECO:0007669"/>
    <property type="project" value="UniProtKB-KW"/>
</dbReference>
<feature type="compositionally biased region" description="Polar residues" evidence="8">
    <location>
        <begin position="336"/>
        <end position="345"/>
    </location>
</feature>
<dbReference type="AlphaFoldDB" id="A0A0P1FIE1"/>
<dbReference type="GO" id="GO:0032259">
    <property type="term" value="P:methylation"/>
    <property type="evidence" value="ECO:0007669"/>
    <property type="project" value="UniProtKB-KW"/>
</dbReference>
<dbReference type="GO" id="GO:0005829">
    <property type="term" value="C:cytosol"/>
    <property type="evidence" value="ECO:0007669"/>
    <property type="project" value="TreeGrafter"/>
</dbReference>
<reference evidence="10 11" key="1">
    <citation type="submission" date="2015-09" db="EMBL/GenBank/DDBJ databases">
        <authorList>
            <consortium name="Swine Surveillance"/>
        </authorList>
    </citation>
    <scope>NUCLEOTIDE SEQUENCE [LARGE SCALE GENOMIC DNA]</scope>
    <source>
        <strain evidence="10 11">CECT 5294</strain>
    </source>
</reference>
<dbReference type="Pfam" id="PF02574">
    <property type="entry name" value="S-methyl_trans"/>
    <property type="match status" value="1"/>
</dbReference>
<organism evidence="10 11">
    <name type="scientific">Thalassobacter stenotrophicus</name>
    <dbReference type="NCBI Taxonomy" id="266809"/>
    <lineage>
        <taxon>Bacteria</taxon>
        <taxon>Pseudomonadati</taxon>
        <taxon>Pseudomonadota</taxon>
        <taxon>Alphaproteobacteria</taxon>
        <taxon>Rhodobacterales</taxon>
        <taxon>Roseobacteraceae</taxon>
        <taxon>Thalassobacter</taxon>
    </lineage>
</organism>
<dbReference type="InterPro" id="IPR003726">
    <property type="entry name" value="HCY_dom"/>
</dbReference>
<dbReference type="InterPro" id="IPR036589">
    <property type="entry name" value="HCY_dom_sf"/>
</dbReference>
<keyword evidence="6" id="KW-0170">Cobalt</keyword>
<dbReference type="EMBL" id="CYRX01000025">
    <property type="protein sequence ID" value="CUH60380.1"/>
    <property type="molecule type" value="Genomic_DNA"/>
</dbReference>
<dbReference type="GO" id="GO:0050667">
    <property type="term" value="P:homocysteine metabolic process"/>
    <property type="evidence" value="ECO:0007669"/>
    <property type="project" value="TreeGrafter"/>
</dbReference>
<keyword evidence="5 7" id="KW-0479">Metal-binding</keyword>
<feature type="binding site" evidence="7">
    <location>
        <position position="233"/>
    </location>
    <ligand>
        <name>Zn(2+)</name>
        <dbReference type="ChEBI" id="CHEBI:29105"/>
    </ligand>
</feature>
<keyword evidence="3 7" id="KW-0808">Transferase</keyword>
<keyword evidence="2 7" id="KW-0489">Methyltransferase</keyword>
<dbReference type="Proteomes" id="UP000051298">
    <property type="component" value="Unassembled WGS sequence"/>
</dbReference>
<comment type="similarity">
    <text evidence="1">Belongs to the vitamin-B12 dependent methionine synthase family.</text>
</comment>
<evidence type="ECO:0000256" key="1">
    <source>
        <dbReference type="ARBA" id="ARBA00010398"/>
    </source>
</evidence>
<comment type="cofactor">
    <cofactor evidence="7">
        <name>Zn(2+)</name>
        <dbReference type="ChEBI" id="CHEBI:29105"/>
    </cofactor>
</comment>
<dbReference type="STRING" id="266809.PM03_05590"/>
<feature type="binding site" evidence="7">
    <location>
        <position position="300"/>
    </location>
    <ligand>
        <name>Zn(2+)</name>
        <dbReference type="ChEBI" id="CHEBI:29105"/>
    </ligand>
</feature>
<evidence type="ECO:0000313" key="11">
    <source>
        <dbReference type="Proteomes" id="UP000051298"/>
    </source>
</evidence>
<proteinExistence type="inferred from homology"/>
<feature type="binding site" evidence="7">
    <location>
        <position position="299"/>
    </location>
    <ligand>
        <name>Zn(2+)</name>
        <dbReference type="ChEBI" id="CHEBI:29105"/>
    </ligand>
</feature>
<dbReference type="Gene3D" id="3.20.20.330">
    <property type="entry name" value="Homocysteine-binding-like domain"/>
    <property type="match status" value="1"/>
</dbReference>
<evidence type="ECO:0000313" key="10">
    <source>
        <dbReference type="EMBL" id="CUH60380.1"/>
    </source>
</evidence>
<dbReference type="PANTHER" id="PTHR45833:SF1">
    <property type="entry name" value="METHIONINE SYNTHASE"/>
    <property type="match status" value="1"/>
</dbReference>
<evidence type="ECO:0000256" key="2">
    <source>
        <dbReference type="ARBA" id="ARBA00022603"/>
    </source>
</evidence>
<gene>
    <name evidence="10" type="primary">yitJ</name>
    <name evidence="10" type="ORF">THS5294_01669</name>
</gene>
<dbReference type="GO" id="GO:0046653">
    <property type="term" value="P:tetrahydrofolate metabolic process"/>
    <property type="evidence" value="ECO:0007669"/>
    <property type="project" value="TreeGrafter"/>
</dbReference>
<dbReference type="InterPro" id="IPR050554">
    <property type="entry name" value="Met_Synthase/Corrinoid"/>
</dbReference>
<sequence>MMWCMAGTANADVFRKPSPMTDRNAFTTLLSERDWLLADGATGTNLFNMGLQSGDAPELWNETHPENIRTLYRGAVDAGSDIFLTNSFGGNRARLKLHDAGHRARELSRIAAEIGRDIADASGRTVIVAGSMGPTGEIMAPLGPLTHADAVEMFHEQAEGLKEGGADVLWVETISAPEEYAAAAEAAKLAGMPWCGTMSFDTAGRTMMGMTSNAMAAMVEKLDHPPVAFGANCGVGASDLLRTVQGFAATGTTRPIIAKGNAGIPKYHDGHIHYDGTPEVMATYATMARDSGAHIIGGCCGTMPEHLRAMRQALETQPKSDAPDMDAIAQALGGFSSESDGTNADTTPQPRPTRRRRRA</sequence>
<dbReference type="PANTHER" id="PTHR45833">
    <property type="entry name" value="METHIONINE SYNTHASE"/>
    <property type="match status" value="1"/>
</dbReference>
<feature type="region of interest" description="Disordered" evidence="8">
    <location>
        <begin position="315"/>
        <end position="359"/>
    </location>
</feature>
<protein>
    <submittedName>
        <fullName evidence="10">Bifunctional homocysteine S-methyltransferase/5,10-methylenetetrahydrofolate reductase</fullName>
    </submittedName>
</protein>
<evidence type="ECO:0000259" key="9">
    <source>
        <dbReference type="PROSITE" id="PS50970"/>
    </source>
</evidence>
<evidence type="ECO:0000256" key="5">
    <source>
        <dbReference type="ARBA" id="ARBA00022723"/>
    </source>
</evidence>
<keyword evidence="4" id="KW-0949">S-adenosyl-L-methionine</keyword>
<dbReference type="PROSITE" id="PS50970">
    <property type="entry name" value="HCY"/>
    <property type="match status" value="1"/>
</dbReference>
<dbReference type="eggNOG" id="COG0646">
    <property type="taxonomic scope" value="Bacteria"/>
</dbReference>
<feature type="domain" description="Hcy-binding" evidence="9">
    <location>
        <begin position="24"/>
        <end position="314"/>
    </location>
</feature>
<dbReference type="GO" id="GO:0008705">
    <property type="term" value="F:methionine synthase activity"/>
    <property type="evidence" value="ECO:0007669"/>
    <property type="project" value="TreeGrafter"/>
</dbReference>
<evidence type="ECO:0000256" key="8">
    <source>
        <dbReference type="SAM" id="MobiDB-lite"/>
    </source>
</evidence>
<evidence type="ECO:0000256" key="4">
    <source>
        <dbReference type="ARBA" id="ARBA00022691"/>
    </source>
</evidence>
<name>A0A0P1FIE1_9RHOB</name>
<dbReference type="NCBIfam" id="NF005718">
    <property type="entry name" value="PRK07534.1"/>
    <property type="match status" value="1"/>
</dbReference>
<evidence type="ECO:0000256" key="3">
    <source>
        <dbReference type="ARBA" id="ARBA00022679"/>
    </source>
</evidence>
<evidence type="ECO:0000256" key="6">
    <source>
        <dbReference type="ARBA" id="ARBA00023285"/>
    </source>
</evidence>
<accession>A0A0P1FIE1</accession>